<sequence length="29" mass="3208">MLKVILTLIRGALSDILNTLLRKLYPAPA</sequence>
<gene>
    <name evidence="1" type="ORF">KL86CLO1_11136</name>
</gene>
<accession>A0A212JI45</accession>
<reference evidence="1" key="1">
    <citation type="submission" date="2016-04" db="EMBL/GenBank/DDBJ databases">
        <authorList>
            <person name="Evans L.H."/>
            <person name="Alamgir A."/>
            <person name="Owens N."/>
            <person name="Weber N.D."/>
            <person name="Virtaneva K."/>
            <person name="Barbian K."/>
            <person name="Babar A."/>
            <person name="Rosenke K."/>
        </authorList>
    </citation>
    <scope>NUCLEOTIDE SEQUENCE</scope>
    <source>
        <strain evidence="1">86</strain>
    </source>
</reference>
<protein>
    <submittedName>
        <fullName evidence="1">Uncharacterized protein</fullName>
    </submittedName>
</protein>
<organism evidence="1">
    <name type="scientific">uncultured Eubacteriales bacterium</name>
    <dbReference type="NCBI Taxonomy" id="172733"/>
    <lineage>
        <taxon>Bacteria</taxon>
        <taxon>Bacillati</taxon>
        <taxon>Bacillota</taxon>
        <taxon>Clostridia</taxon>
        <taxon>Eubacteriales</taxon>
        <taxon>environmental samples</taxon>
    </lineage>
</organism>
<dbReference type="EMBL" id="FLUN01000001">
    <property type="protein sequence ID" value="SBV99102.1"/>
    <property type="molecule type" value="Genomic_DNA"/>
</dbReference>
<evidence type="ECO:0000313" key="1">
    <source>
        <dbReference type="EMBL" id="SBV99102.1"/>
    </source>
</evidence>
<dbReference type="AlphaFoldDB" id="A0A212JI45"/>
<proteinExistence type="predicted"/>
<name>A0A212JI45_9FIRM</name>